<gene>
    <name evidence="2" type="ORF">EYF80_023077</name>
</gene>
<dbReference type="Proteomes" id="UP000314294">
    <property type="component" value="Unassembled WGS sequence"/>
</dbReference>
<organism evidence="2 3">
    <name type="scientific">Liparis tanakae</name>
    <name type="common">Tanaka's snailfish</name>
    <dbReference type="NCBI Taxonomy" id="230148"/>
    <lineage>
        <taxon>Eukaryota</taxon>
        <taxon>Metazoa</taxon>
        <taxon>Chordata</taxon>
        <taxon>Craniata</taxon>
        <taxon>Vertebrata</taxon>
        <taxon>Euteleostomi</taxon>
        <taxon>Actinopterygii</taxon>
        <taxon>Neopterygii</taxon>
        <taxon>Teleostei</taxon>
        <taxon>Neoteleostei</taxon>
        <taxon>Acanthomorphata</taxon>
        <taxon>Eupercaria</taxon>
        <taxon>Perciformes</taxon>
        <taxon>Cottioidei</taxon>
        <taxon>Cottales</taxon>
        <taxon>Liparidae</taxon>
        <taxon>Liparis</taxon>
    </lineage>
</organism>
<protein>
    <submittedName>
        <fullName evidence="2">Uncharacterized protein</fullName>
    </submittedName>
</protein>
<dbReference type="EMBL" id="SRLO01000215">
    <property type="protein sequence ID" value="TNN66688.1"/>
    <property type="molecule type" value="Genomic_DNA"/>
</dbReference>
<evidence type="ECO:0000313" key="3">
    <source>
        <dbReference type="Proteomes" id="UP000314294"/>
    </source>
</evidence>
<feature type="transmembrane region" description="Helical" evidence="1">
    <location>
        <begin position="52"/>
        <end position="72"/>
    </location>
</feature>
<reference evidence="2 3" key="1">
    <citation type="submission" date="2019-03" db="EMBL/GenBank/DDBJ databases">
        <title>First draft genome of Liparis tanakae, snailfish: a comprehensive survey of snailfish specific genes.</title>
        <authorList>
            <person name="Kim W."/>
            <person name="Song I."/>
            <person name="Jeong J.-H."/>
            <person name="Kim D."/>
            <person name="Kim S."/>
            <person name="Ryu S."/>
            <person name="Song J.Y."/>
            <person name="Lee S.K."/>
        </authorList>
    </citation>
    <scope>NUCLEOTIDE SEQUENCE [LARGE SCALE GENOMIC DNA]</scope>
    <source>
        <tissue evidence="2">Muscle</tissue>
    </source>
</reference>
<keyword evidence="1" id="KW-0472">Membrane</keyword>
<accession>A0A4Z2HLF4</accession>
<name>A0A4Z2HLF4_9TELE</name>
<evidence type="ECO:0000313" key="2">
    <source>
        <dbReference type="EMBL" id="TNN66688.1"/>
    </source>
</evidence>
<comment type="caution">
    <text evidence="2">The sequence shown here is derived from an EMBL/GenBank/DDBJ whole genome shotgun (WGS) entry which is preliminary data.</text>
</comment>
<keyword evidence="1" id="KW-1133">Transmembrane helix</keyword>
<keyword evidence="1" id="KW-0812">Transmembrane</keyword>
<sequence>MHLAEVILRGFWGRWSLPNTRSLNPGRTPSGWCDRPELSAPSCDKALTTSAIIQWFTCFVSLCALAVAASSLRCRRALWERTLPVSRAA</sequence>
<keyword evidence="3" id="KW-1185">Reference proteome</keyword>
<dbReference type="AlphaFoldDB" id="A0A4Z2HLF4"/>
<evidence type="ECO:0000256" key="1">
    <source>
        <dbReference type="SAM" id="Phobius"/>
    </source>
</evidence>
<proteinExistence type="predicted"/>